<reference evidence="1" key="1">
    <citation type="submission" date="2023-03" db="EMBL/GenBank/DDBJ databases">
        <authorList>
            <person name="Steffen K."/>
            <person name="Cardenas P."/>
        </authorList>
    </citation>
    <scope>NUCLEOTIDE SEQUENCE</scope>
</reference>
<dbReference type="AlphaFoldDB" id="A0AA35SWG6"/>
<gene>
    <name evidence="1" type="ORF">GBAR_LOCUS20917</name>
</gene>
<accession>A0AA35SWG6</accession>
<evidence type="ECO:0000313" key="1">
    <source>
        <dbReference type="EMBL" id="CAI8037400.1"/>
    </source>
</evidence>
<comment type="caution">
    <text evidence="1">The sequence shown here is derived from an EMBL/GenBank/DDBJ whole genome shotgun (WGS) entry which is preliminary data.</text>
</comment>
<dbReference type="EMBL" id="CASHTH010002933">
    <property type="protein sequence ID" value="CAI8037400.1"/>
    <property type="molecule type" value="Genomic_DNA"/>
</dbReference>
<evidence type="ECO:0000313" key="2">
    <source>
        <dbReference type="Proteomes" id="UP001174909"/>
    </source>
</evidence>
<protein>
    <submittedName>
        <fullName evidence="1">Uncharacterized protein</fullName>
    </submittedName>
</protein>
<sequence>MAEKEYTLYVTEKVHCVWLADGDVHVLLESKVFEGPDHLGCAVVDRISNKEVVLEYLKTMVSIPQIERLITMVPVSETGVFND</sequence>
<name>A0AA35SWG6_GEOBA</name>
<keyword evidence="2" id="KW-1185">Reference proteome</keyword>
<organism evidence="1 2">
    <name type="scientific">Geodia barretti</name>
    <name type="common">Barrett's horny sponge</name>
    <dbReference type="NCBI Taxonomy" id="519541"/>
    <lineage>
        <taxon>Eukaryota</taxon>
        <taxon>Metazoa</taxon>
        <taxon>Porifera</taxon>
        <taxon>Demospongiae</taxon>
        <taxon>Heteroscleromorpha</taxon>
        <taxon>Tetractinellida</taxon>
        <taxon>Astrophorina</taxon>
        <taxon>Geodiidae</taxon>
        <taxon>Geodia</taxon>
    </lineage>
</organism>
<proteinExistence type="predicted"/>
<dbReference type="Proteomes" id="UP001174909">
    <property type="component" value="Unassembled WGS sequence"/>
</dbReference>